<evidence type="ECO:0000313" key="1">
    <source>
        <dbReference type="EMBL" id="CUN50393.1"/>
    </source>
</evidence>
<dbReference type="GeneID" id="79804632"/>
<protein>
    <submittedName>
        <fullName evidence="1">Extracellular lipase, Pla-1/cef family</fullName>
    </submittedName>
</protein>
<proteinExistence type="predicted"/>
<dbReference type="RefSeq" id="WP_005427406.1">
    <property type="nucleotide sequence ID" value="NZ_CYZD01000001.1"/>
</dbReference>
<accession>A0A173XFJ7</accession>
<dbReference type="SUPFAM" id="SSF53474">
    <property type="entry name" value="alpha/beta-Hydrolases"/>
    <property type="match status" value="1"/>
</dbReference>
<evidence type="ECO:0000313" key="2">
    <source>
        <dbReference type="Proteomes" id="UP000095409"/>
    </source>
</evidence>
<dbReference type="InterPro" id="IPR029058">
    <property type="entry name" value="AB_hydrolase_fold"/>
</dbReference>
<name>A0A173XFJ7_9FIRM</name>
<dbReference type="Gene3D" id="3.40.50.1820">
    <property type="entry name" value="alpha/beta hydrolase"/>
    <property type="match status" value="1"/>
</dbReference>
<dbReference type="AlphaFoldDB" id="A0A173XFJ7"/>
<gene>
    <name evidence="1" type="ORF">ERS852394_00396</name>
</gene>
<dbReference type="EMBL" id="CYZD01000001">
    <property type="protein sequence ID" value="CUN50393.1"/>
    <property type="molecule type" value="Genomic_DNA"/>
</dbReference>
<sequence>MNIAKIHVWKVPVLLYGDLADRVLIYIHGQGGRKEEAESFAEIATNYGWQVISVDLPEHGERKDKARFVPWEIIPELQKIMKSAKENWKVIGIYACSIGAYFSIQAFQNTKPDICLLVSPVLDMEDMISNMMLQAQVTEEQLKERQEIKTETGVVLSCKYLCWVREHPVKSICKETNILYGTQDEMIPYKIVKKFSEENNCRLNFVENGQPWLHTDREAVAMRKWEQTVLEESRSIIPNK</sequence>
<dbReference type="Proteomes" id="UP000095409">
    <property type="component" value="Unassembled WGS sequence"/>
</dbReference>
<organism evidence="1 2">
    <name type="scientific">Blautia obeum</name>
    <dbReference type="NCBI Taxonomy" id="40520"/>
    <lineage>
        <taxon>Bacteria</taxon>
        <taxon>Bacillati</taxon>
        <taxon>Bacillota</taxon>
        <taxon>Clostridia</taxon>
        <taxon>Lachnospirales</taxon>
        <taxon>Lachnospiraceae</taxon>
        <taxon>Blautia</taxon>
    </lineage>
</organism>
<reference evidence="1 2" key="1">
    <citation type="submission" date="2015-09" db="EMBL/GenBank/DDBJ databases">
        <authorList>
            <consortium name="Pathogen Informatics"/>
        </authorList>
    </citation>
    <scope>NUCLEOTIDE SEQUENCE [LARGE SCALE GENOMIC DNA]</scope>
    <source>
        <strain evidence="1 2">2789STDY5608837</strain>
    </source>
</reference>